<evidence type="ECO:0000313" key="2">
    <source>
        <dbReference type="Proteomes" id="UP000019337"/>
    </source>
</evidence>
<dbReference type="EMBL" id="CP004268">
    <property type="protein sequence ID" value="AHH06917.1"/>
    <property type="molecule type" value="Genomic_DNA"/>
</dbReference>
<dbReference type="AlphaFoldDB" id="W5SJ19"/>
<keyword evidence="1" id="KW-0614">Plasmid</keyword>
<keyword evidence="2" id="KW-1185">Reference proteome</keyword>
<dbReference type="Proteomes" id="UP000019337">
    <property type="component" value="Plasmid unnamed"/>
</dbReference>
<sequence length="33" mass="3638">MIIRTKVENAVAKFEAVNAVIIAILSKKNINII</sequence>
<evidence type="ECO:0000313" key="1">
    <source>
        <dbReference type="EMBL" id="AHH06917.1"/>
    </source>
</evidence>
<protein>
    <submittedName>
        <fullName evidence="1">Uncharacterized protein</fullName>
    </submittedName>
</protein>
<gene>
    <name evidence="1" type="ORF">BCD_0851</name>
</gene>
<reference evidence="1" key="1">
    <citation type="submission" date="2013-02" db="EMBL/GenBank/DDBJ databases">
        <title>Comparative genomics of Borrelia species.</title>
        <authorList>
            <person name="Schwan T.G."/>
            <person name="Raffel S.J."/>
            <person name="Porcella S.F."/>
        </authorList>
    </citation>
    <scope>NUCLEOTIDE SEQUENCE</scope>
    <source>
        <strain evidence="1">DOU</strain>
        <plasmid evidence="1">unnamed</plasmid>
    </source>
</reference>
<geneLocation type="plasmid" evidence="1 2">
    <name>unnamed</name>
</geneLocation>
<accession>W5SJ19</accession>
<dbReference type="HOGENOM" id="CLU_3380827_0_0_12"/>
<name>W5SJ19_9SPIR</name>
<proteinExistence type="predicted"/>
<organism evidence="1 2">
    <name type="scientific">Borrelia crocidurae DOU</name>
    <dbReference type="NCBI Taxonomy" id="1293575"/>
    <lineage>
        <taxon>Bacteria</taxon>
        <taxon>Pseudomonadati</taxon>
        <taxon>Spirochaetota</taxon>
        <taxon>Spirochaetia</taxon>
        <taxon>Spirochaetales</taxon>
        <taxon>Borreliaceae</taxon>
        <taxon>Borrelia</taxon>
    </lineage>
</organism>